<name>A0A6L9JGH4_PHOLM</name>
<gene>
    <name evidence="1" type="ORF">GPY51_04515</name>
</gene>
<dbReference type="GeneID" id="48848247"/>
<evidence type="ECO:0000313" key="1">
    <source>
        <dbReference type="EMBL" id="NDL38069.1"/>
    </source>
</evidence>
<evidence type="ECO:0000313" key="2">
    <source>
        <dbReference type="Proteomes" id="UP000479300"/>
    </source>
</evidence>
<dbReference type="EMBL" id="WSFA01000007">
    <property type="protein sequence ID" value="NDL38069.1"/>
    <property type="molecule type" value="Genomic_DNA"/>
</dbReference>
<organism evidence="1 2">
    <name type="scientific">Photorhabdus laumondii subsp. laumondii</name>
    <name type="common">Photorhabdus luminescens subsp. laumondii</name>
    <dbReference type="NCBI Taxonomy" id="141679"/>
    <lineage>
        <taxon>Bacteria</taxon>
        <taxon>Pseudomonadati</taxon>
        <taxon>Pseudomonadota</taxon>
        <taxon>Gammaproteobacteria</taxon>
        <taxon>Enterobacterales</taxon>
        <taxon>Morganellaceae</taxon>
        <taxon>Photorhabdus</taxon>
    </lineage>
</organism>
<sequence>MSEGQKDPKIDVYETRRFSKALSRLSEDLLRIVEDEIDRIIDNPEIGEQKKGDLSFLRVHNFQLNNQLTLLGYCWVEGKIELYLLNFGSHENFYQEQKRHRKADLKLIG</sequence>
<dbReference type="KEGG" id="plum:A4R40_09885"/>
<proteinExistence type="predicted"/>
<dbReference type="AlphaFoldDB" id="A0A6L9JGH4"/>
<dbReference type="Proteomes" id="UP000479300">
    <property type="component" value="Unassembled WGS sequence"/>
</dbReference>
<dbReference type="Pfam" id="PF15781">
    <property type="entry name" value="ParE-like_toxin"/>
    <property type="match status" value="1"/>
</dbReference>
<protein>
    <submittedName>
        <fullName evidence="1">Type II toxin-antitoxin system RelE/ParE family toxin</fullName>
    </submittedName>
</protein>
<dbReference type="InterPro" id="IPR031552">
    <property type="entry name" value="ParE-like_toxin"/>
</dbReference>
<reference evidence="1 2" key="1">
    <citation type="submission" date="2019-12" db="EMBL/GenBank/DDBJ databases">
        <title>Engineering Photorhabdus to improve their lethality against agricultural pests.</title>
        <authorList>
            <person name="Machado R.A.R."/>
        </authorList>
    </citation>
    <scope>NUCLEOTIDE SEQUENCE [LARGE SCALE GENOMIC DNA]</scope>
    <source>
        <strain evidence="1 2">EN01</strain>
    </source>
</reference>
<dbReference type="RefSeq" id="WP_011146235.1">
    <property type="nucleotide sequence ID" value="NZ_CAWMTZ010000224.1"/>
</dbReference>
<accession>A0A6L9JGH4</accession>
<dbReference type="OMA" id="GPHENFY"/>
<comment type="caution">
    <text evidence="1">The sequence shown here is derived from an EMBL/GenBank/DDBJ whole genome shotgun (WGS) entry which is preliminary data.</text>
</comment>